<proteinExistence type="predicted"/>
<evidence type="ECO:0000313" key="3">
    <source>
        <dbReference type="EMBL" id="MED6224791.1"/>
    </source>
</evidence>
<comment type="caution">
    <text evidence="3">The sequence shown here is derived from an EMBL/GenBank/DDBJ whole genome shotgun (WGS) entry which is preliminary data.</text>
</comment>
<organism evidence="3 4">
    <name type="scientific">Stylosanthes scabra</name>
    <dbReference type="NCBI Taxonomy" id="79078"/>
    <lineage>
        <taxon>Eukaryota</taxon>
        <taxon>Viridiplantae</taxon>
        <taxon>Streptophyta</taxon>
        <taxon>Embryophyta</taxon>
        <taxon>Tracheophyta</taxon>
        <taxon>Spermatophyta</taxon>
        <taxon>Magnoliopsida</taxon>
        <taxon>eudicotyledons</taxon>
        <taxon>Gunneridae</taxon>
        <taxon>Pentapetalae</taxon>
        <taxon>rosids</taxon>
        <taxon>fabids</taxon>
        <taxon>Fabales</taxon>
        <taxon>Fabaceae</taxon>
        <taxon>Papilionoideae</taxon>
        <taxon>50 kb inversion clade</taxon>
        <taxon>dalbergioids sensu lato</taxon>
        <taxon>Dalbergieae</taxon>
        <taxon>Pterocarpus clade</taxon>
        <taxon>Stylosanthes</taxon>
    </lineage>
</organism>
<dbReference type="Proteomes" id="UP001341840">
    <property type="component" value="Unassembled WGS sequence"/>
</dbReference>
<accession>A0ABU6ZS62</accession>
<evidence type="ECO:0000256" key="1">
    <source>
        <dbReference type="SAM" id="MobiDB-lite"/>
    </source>
</evidence>
<feature type="region of interest" description="Disordered" evidence="1">
    <location>
        <begin position="38"/>
        <end position="68"/>
    </location>
</feature>
<protein>
    <submittedName>
        <fullName evidence="3">Uncharacterized protein</fullName>
    </submittedName>
</protein>
<keyword evidence="2" id="KW-0812">Transmembrane</keyword>
<keyword evidence="2" id="KW-0472">Membrane</keyword>
<reference evidence="3 4" key="1">
    <citation type="journal article" date="2023" name="Plants (Basel)">
        <title>Bridging the Gap: Combining Genomics and Transcriptomics Approaches to Understand Stylosanthes scabra, an Orphan Legume from the Brazilian Caatinga.</title>
        <authorList>
            <person name="Ferreira-Neto J.R.C."/>
            <person name="da Silva M.D."/>
            <person name="Binneck E."/>
            <person name="de Melo N.F."/>
            <person name="da Silva R.H."/>
            <person name="de Melo A.L.T.M."/>
            <person name="Pandolfi V."/>
            <person name="Bustamante F.O."/>
            <person name="Brasileiro-Vidal A.C."/>
            <person name="Benko-Iseppon A.M."/>
        </authorList>
    </citation>
    <scope>NUCLEOTIDE SEQUENCE [LARGE SCALE GENOMIC DNA]</scope>
    <source>
        <tissue evidence="3">Leaves</tissue>
    </source>
</reference>
<gene>
    <name evidence="3" type="ORF">PIB30_087549</name>
</gene>
<evidence type="ECO:0000313" key="4">
    <source>
        <dbReference type="Proteomes" id="UP001341840"/>
    </source>
</evidence>
<keyword evidence="2" id="KW-1133">Transmembrane helix</keyword>
<sequence length="222" mass="25538">MSDNGNPPTIQKLFNLLIEIQADNWNIREELQQLRNRPKDANLNCSDPEQKDDDNANNDEQVIGKKRNNPLSEEIMTFQMPANFTLPTTLKAYDGIGDPDVHVTKFQNMMLLDGASDPFFGWSCTSLVFFFAYRINLFLSRVGRSVHKPLRSFCHLSTRLRLFEHNKTRTKRKSSRIYNQVQESGHGNPQPQCRCPLTCLKEWTKARKVLGNHSSKQTKDPG</sequence>
<name>A0ABU6ZS62_9FABA</name>
<dbReference type="EMBL" id="JASCZI010273408">
    <property type="protein sequence ID" value="MED6224791.1"/>
    <property type="molecule type" value="Genomic_DNA"/>
</dbReference>
<feature type="transmembrane region" description="Helical" evidence="2">
    <location>
        <begin position="119"/>
        <end position="139"/>
    </location>
</feature>
<evidence type="ECO:0000256" key="2">
    <source>
        <dbReference type="SAM" id="Phobius"/>
    </source>
</evidence>
<keyword evidence="4" id="KW-1185">Reference proteome</keyword>